<gene>
    <name evidence="1" type="ORF">GPM918_LOCUS20981</name>
    <name evidence="2" type="ORF">SRO942_LOCUS20981</name>
</gene>
<dbReference type="EMBL" id="CAJOBC010006771">
    <property type="protein sequence ID" value="CAF3910595.1"/>
    <property type="molecule type" value="Genomic_DNA"/>
</dbReference>
<dbReference type="AlphaFoldDB" id="A0A814SGG9"/>
<sequence length="294" mass="35747">MTLSANIKSSVQKMVDQFFDSRELHNENLVIVLFRSNRDVDAEKTRCTEYTKDLLEQINGSTISVFDEQKLVYEYIRDKVQQQQQILLFIYDNEQISLNDLRENMNIFIIPLDYNKMVYDQHQFDSDIRKTVRFFNRQQIKLNYLFTNEQEKYHQEQNSVRYITKDSASFLWFQILFDILKRMPTTTESAKNEMLDKCRQYYKDNLRQLEKIENFQREYKSSDDAIRWYTAESFLYLSVNNALRSENIDELYTYRFYIVDLCTQLSSIYKQQRQLKHDQSELVVYRGQFMTYDE</sequence>
<dbReference type="EMBL" id="CAJNOQ010006770">
    <property type="protein sequence ID" value="CAF1146970.1"/>
    <property type="molecule type" value="Genomic_DNA"/>
</dbReference>
<evidence type="ECO:0000313" key="1">
    <source>
        <dbReference type="EMBL" id="CAF1146970.1"/>
    </source>
</evidence>
<comment type="caution">
    <text evidence="1">The sequence shown here is derived from an EMBL/GenBank/DDBJ whole genome shotgun (WGS) entry which is preliminary data.</text>
</comment>
<dbReference type="Proteomes" id="UP000663829">
    <property type="component" value="Unassembled WGS sequence"/>
</dbReference>
<feature type="non-terminal residue" evidence="1">
    <location>
        <position position="1"/>
    </location>
</feature>
<evidence type="ECO:0000313" key="2">
    <source>
        <dbReference type="EMBL" id="CAF3910595.1"/>
    </source>
</evidence>
<organism evidence="1 3">
    <name type="scientific">Didymodactylos carnosus</name>
    <dbReference type="NCBI Taxonomy" id="1234261"/>
    <lineage>
        <taxon>Eukaryota</taxon>
        <taxon>Metazoa</taxon>
        <taxon>Spiralia</taxon>
        <taxon>Gnathifera</taxon>
        <taxon>Rotifera</taxon>
        <taxon>Eurotatoria</taxon>
        <taxon>Bdelloidea</taxon>
        <taxon>Philodinida</taxon>
        <taxon>Philodinidae</taxon>
        <taxon>Didymodactylos</taxon>
    </lineage>
</organism>
<name>A0A814SGG9_9BILA</name>
<proteinExistence type="predicted"/>
<accession>A0A814SGG9</accession>
<dbReference type="Proteomes" id="UP000681722">
    <property type="component" value="Unassembled WGS sequence"/>
</dbReference>
<evidence type="ECO:0000313" key="3">
    <source>
        <dbReference type="Proteomes" id="UP000663829"/>
    </source>
</evidence>
<reference evidence="1" key="1">
    <citation type="submission" date="2021-02" db="EMBL/GenBank/DDBJ databases">
        <authorList>
            <person name="Nowell W R."/>
        </authorList>
    </citation>
    <scope>NUCLEOTIDE SEQUENCE</scope>
</reference>
<protein>
    <submittedName>
        <fullName evidence="1">Uncharacterized protein</fullName>
    </submittedName>
</protein>
<keyword evidence="3" id="KW-1185">Reference proteome</keyword>